<dbReference type="RefSeq" id="WP_200390041.1">
    <property type="nucleotide sequence ID" value="NZ_JAENIO010000002.1"/>
</dbReference>
<evidence type="ECO:0008006" key="5">
    <source>
        <dbReference type="Google" id="ProtNLM"/>
    </source>
</evidence>
<name>A0A934RQV9_9BACT</name>
<feature type="chain" id="PRO_5037082216" description="PEP-CTERM protein-sorting domain-containing protein" evidence="2">
    <location>
        <begin position="17"/>
        <end position="222"/>
    </location>
</feature>
<feature type="signal peptide" evidence="2">
    <location>
        <begin position="1"/>
        <end position="16"/>
    </location>
</feature>
<dbReference type="Proteomes" id="UP000604083">
    <property type="component" value="Unassembled WGS sequence"/>
</dbReference>
<evidence type="ECO:0000256" key="1">
    <source>
        <dbReference type="SAM" id="MobiDB-lite"/>
    </source>
</evidence>
<proteinExistence type="predicted"/>
<reference evidence="3" key="1">
    <citation type="submission" date="2021-01" db="EMBL/GenBank/DDBJ databases">
        <title>Modified the classification status of verrucomicrobia.</title>
        <authorList>
            <person name="Feng X."/>
        </authorList>
    </citation>
    <scope>NUCLEOTIDE SEQUENCE</scope>
    <source>
        <strain evidence="3">KCTC 12986</strain>
    </source>
</reference>
<dbReference type="Gene3D" id="2.60.120.260">
    <property type="entry name" value="Galactose-binding domain-like"/>
    <property type="match status" value="1"/>
</dbReference>
<sequence length="222" mass="23354">MRIHALLLLSTVSLPAASTLVLSDPAGVSIPDGTPTGVLRSLTFTAPEQIITGISVDLALSAPDGESTFLGDLYVYLTDGTHLVTLLNRPGRDGSRPFGYGDEQGLDVTFQVGLGSDIHTYRETVTGDAATPLPGTLTGTFTPDGRLSDPGSVLTSDPRESTLSDFVGFSADRTFSLYAADFSTGGLHTIDSWSLTLTTVPEPSSTLLASLAPVILLTRRRR</sequence>
<gene>
    <name evidence="3" type="ORF">JIN78_00915</name>
</gene>
<protein>
    <recommendedName>
        <fullName evidence="5">PEP-CTERM protein-sorting domain-containing protein</fullName>
    </recommendedName>
</protein>
<accession>A0A934RQV9</accession>
<feature type="region of interest" description="Disordered" evidence="1">
    <location>
        <begin position="132"/>
        <end position="156"/>
    </location>
</feature>
<evidence type="ECO:0000313" key="4">
    <source>
        <dbReference type="Proteomes" id="UP000604083"/>
    </source>
</evidence>
<comment type="caution">
    <text evidence="3">The sequence shown here is derived from an EMBL/GenBank/DDBJ whole genome shotgun (WGS) entry which is preliminary data.</text>
</comment>
<dbReference type="EMBL" id="JAENIO010000002">
    <property type="protein sequence ID" value="MBK1832605.1"/>
    <property type="molecule type" value="Genomic_DNA"/>
</dbReference>
<keyword evidence="4" id="KW-1185">Reference proteome</keyword>
<evidence type="ECO:0000313" key="3">
    <source>
        <dbReference type="EMBL" id="MBK1832605.1"/>
    </source>
</evidence>
<keyword evidence="2" id="KW-0732">Signal</keyword>
<organism evidence="3 4">
    <name type="scientific">Roseibacillus ishigakijimensis</name>
    <dbReference type="NCBI Taxonomy" id="454146"/>
    <lineage>
        <taxon>Bacteria</taxon>
        <taxon>Pseudomonadati</taxon>
        <taxon>Verrucomicrobiota</taxon>
        <taxon>Verrucomicrobiia</taxon>
        <taxon>Verrucomicrobiales</taxon>
        <taxon>Verrucomicrobiaceae</taxon>
        <taxon>Roseibacillus</taxon>
    </lineage>
</organism>
<evidence type="ECO:0000256" key="2">
    <source>
        <dbReference type="SAM" id="SignalP"/>
    </source>
</evidence>
<dbReference type="AlphaFoldDB" id="A0A934RQV9"/>